<dbReference type="InterPro" id="IPR013785">
    <property type="entry name" value="Aldolase_TIM"/>
</dbReference>
<dbReference type="SUPFAM" id="SSF51269">
    <property type="entry name" value="AFP III-like domain"/>
    <property type="match status" value="1"/>
</dbReference>
<dbReference type="InterPro" id="IPR051690">
    <property type="entry name" value="PseI-like"/>
</dbReference>
<comment type="caution">
    <text evidence="2">The sequence shown here is derived from an EMBL/GenBank/DDBJ whole genome shotgun (WGS) entry which is preliminary data.</text>
</comment>
<evidence type="ECO:0000259" key="1">
    <source>
        <dbReference type="PROSITE" id="PS50844"/>
    </source>
</evidence>
<dbReference type="Pfam" id="PF08666">
    <property type="entry name" value="SAF"/>
    <property type="match status" value="1"/>
</dbReference>
<dbReference type="NCBIfam" id="TIGR03569">
    <property type="entry name" value="NeuB_NnaB"/>
    <property type="match status" value="1"/>
</dbReference>
<dbReference type="PANTHER" id="PTHR42966:SF1">
    <property type="entry name" value="SIALIC ACID SYNTHASE"/>
    <property type="match status" value="1"/>
</dbReference>
<dbReference type="EMBL" id="LUKD01000006">
    <property type="protein sequence ID" value="KYG64176.1"/>
    <property type="molecule type" value="Genomic_DNA"/>
</dbReference>
<reference evidence="2 3" key="1">
    <citation type="submission" date="2016-03" db="EMBL/GenBank/DDBJ databases">
        <authorList>
            <person name="Ploux O."/>
        </authorList>
    </citation>
    <scope>NUCLEOTIDE SEQUENCE [LARGE SCALE GENOMIC DNA]</scope>
    <source>
        <strain evidence="2 3">EC13</strain>
    </source>
</reference>
<dbReference type="InterPro" id="IPR020007">
    <property type="entry name" value="NeuB/NeuA"/>
</dbReference>
<dbReference type="PROSITE" id="PS50844">
    <property type="entry name" value="AFP_LIKE"/>
    <property type="match status" value="1"/>
</dbReference>
<dbReference type="SUPFAM" id="SSF51569">
    <property type="entry name" value="Aldolase"/>
    <property type="match status" value="1"/>
</dbReference>
<dbReference type="InterPro" id="IPR036732">
    <property type="entry name" value="AFP_Neu5c_C_sf"/>
</dbReference>
<accession>A0A161PPK2</accession>
<name>A0A161PPK2_BDEBC</name>
<dbReference type="GO" id="GO:0047444">
    <property type="term" value="F:N-acylneuraminate-9-phosphate synthase activity"/>
    <property type="evidence" value="ECO:0007669"/>
    <property type="project" value="TreeGrafter"/>
</dbReference>
<dbReference type="InterPro" id="IPR006190">
    <property type="entry name" value="SAF_AFP_Neu5Ac"/>
</dbReference>
<dbReference type="Gene3D" id="3.90.1210.10">
    <property type="entry name" value="Antifreeze-like/N-acetylneuraminic acid synthase C-terminal domain"/>
    <property type="match status" value="1"/>
</dbReference>
<dbReference type="InterPro" id="IPR013974">
    <property type="entry name" value="SAF"/>
</dbReference>
<dbReference type="Proteomes" id="UP000075799">
    <property type="component" value="Unassembled WGS sequence"/>
</dbReference>
<dbReference type="OrthoDB" id="9814210at2"/>
<dbReference type="AlphaFoldDB" id="A0A161PPK2"/>
<protein>
    <submittedName>
        <fullName evidence="2">N-acetylneuraminate synthase</fullName>
    </submittedName>
</protein>
<dbReference type="PANTHER" id="PTHR42966">
    <property type="entry name" value="N-ACETYLNEURAMINATE SYNTHASE"/>
    <property type="match status" value="1"/>
</dbReference>
<organism evidence="2 3">
    <name type="scientific">Bdellovibrio bacteriovorus</name>
    <dbReference type="NCBI Taxonomy" id="959"/>
    <lineage>
        <taxon>Bacteria</taxon>
        <taxon>Pseudomonadati</taxon>
        <taxon>Bdellovibrionota</taxon>
        <taxon>Bdellovibrionia</taxon>
        <taxon>Bdellovibrionales</taxon>
        <taxon>Pseudobdellovibrionaceae</taxon>
        <taxon>Bdellovibrio</taxon>
    </lineage>
</organism>
<dbReference type="CDD" id="cd11615">
    <property type="entry name" value="SAF_NeuB_like"/>
    <property type="match status" value="1"/>
</dbReference>
<dbReference type="SMART" id="SM00858">
    <property type="entry name" value="SAF"/>
    <property type="match status" value="1"/>
</dbReference>
<dbReference type="GO" id="GO:0016051">
    <property type="term" value="P:carbohydrate biosynthetic process"/>
    <property type="evidence" value="ECO:0007669"/>
    <property type="project" value="InterPro"/>
</dbReference>
<gene>
    <name evidence="2" type="ORF">AZI87_13080</name>
</gene>
<evidence type="ECO:0000313" key="2">
    <source>
        <dbReference type="EMBL" id="KYG64176.1"/>
    </source>
</evidence>
<dbReference type="InterPro" id="IPR057736">
    <property type="entry name" value="SAF_PseI/NeuA/NeuB"/>
</dbReference>
<dbReference type="InterPro" id="IPR013132">
    <property type="entry name" value="PseI/NeuA/B-like_N"/>
</dbReference>
<feature type="domain" description="AFP-like" evidence="1">
    <location>
        <begin position="283"/>
        <end position="335"/>
    </location>
</feature>
<dbReference type="Pfam" id="PF03102">
    <property type="entry name" value="NeuB"/>
    <property type="match status" value="1"/>
</dbReference>
<evidence type="ECO:0000313" key="3">
    <source>
        <dbReference type="Proteomes" id="UP000075799"/>
    </source>
</evidence>
<dbReference type="RefSeq" id="WP_063208006.1">
    <property type="nucleotide sequence ID" value="NZ_LUKD01000006.1"/>
</dbReference>
<sequence>MNNETLIIAEAGVNHNGDLATALKLVDVAVDAGADIVKFQTFKAKNLVTESAVMAEYQKRNLGEEQSQLNMLKKLELSYDDHYVLIEHCRKRNIRFLSTAFDFESLAFLETLNMGQWKVPSGEITNLPYLEIIGRRGEPVIVSTGMADFDEVQAAIKVLTGVGLPLEKITVLHCNTDYPTQMSDVNLRAMKTLGERLNVSFGYSDHTMGIEVPIAATALGAKVIEKHFTLDRNAAGPDHKASLEPAELKAMVEAIRNINQALGRSEKRPTDSELKNRAVARKSLVAKKAIKAGEVFTSENLTTRRPGSGVSPMRWYEFIGQKSSRDYQENELIHD</sequence>
<dbReference type="Gene3D" id="3.20.20.70">
    <property type="entry name" value="Aldolase class I"/>
    <property type="match status" value="1"/>
</dbReference>
<proteinExistence type="predicted"/>